<dbReference type="InterPro" id="IPR008949">
    <property type="entry name" value="Isoprenoid_synthase_dom_sf"/>
</dbReference>
<dbReference type="SUPFAM" id="SSF48239">
    <property type="entry name" value="Terpenoid cyclases/Protein prenyltransferases"/>
    <property type="match status" value="1"/>
</dbReference>
<feature type="domain" description="Terpene synthase N-terminal" evidence="4">
    <location>
        <begin position="20"/>
        <end position="199"/>
    </location>
</feature>
<keyword evidence="7" id="KW-1185">Reference proteome</keyword>
<protein>
    <submittedName>
        <fullName evidence="6">Uncharacterized protein</fullName>
    </submittedName>
</protein>
<organism evidence="6 7">
    <name type="scientific">Stephania cephalantha</name>
    <dbReference type="NCBI Taxonomy" id="152367"/>
    <lineage>
        <taxon>Eukaryota</taxon>
        <taxon>Viridiplantae</taxon>
        <taxon>Streptophyta</taxon>
        <taxon>Embryophyta</taxon>
        <taxon>Tracheophyta</taxon>
        <taxon>Spermatophyta</taxon>
        <taxon>Magnoliopsida</taxon>
        <taxon>Ranunculales</taxon>
        <taxon>Menispermaceae</taxon>
        <taxon>Menispermoideae</taxon>
        <taxon>Cissampelideae</taxon>
        <taxon>Stephania</taxon>
    </lineage>
</organism>
<dbReference type="FunFam" id="1.50.10.130:FF:000001">
    <property type="entry name" value="Isoprene synthase, chloroplastic"/>
    <property type="match status" value="1"/>
</dbReference>
<reference evidence="6 7" key="1">
    <citation type="submission" date="2024-01" db="EMBL/GenBank/DDBJ databases">
        <title>Genome assemblies of Stephania.</title>
        <authorList>
            <person name="Yang L."/>
        </authorList>
    </citation>
    <scope>NUCLEOTIDE SEQUENCE [LARGE SCALE GENOMIC DNA]</scope>
    <source>
        <strain evidence="6">JXDWG</strain>
        <tissue evidence="6">Leaf</tissue>
    </source>
</reference>
<dbReference type="PANTHER" id="PTHR31225">
    <property type="entry name" value="OS04G0344100 PROTEIN-RELATED"/>
    <property type="match status" value="1"/>
</dbReference>
<evidence type="ECO:0000256" key="3">
    <source>
        <dbReference type="ARBA" id="ARBA00023239"/>
    </source>
</evidence>
<dbReference type="InterPro" id="IPR044814">
    <property type="entry name" value="Terpene_cyclase_plant_C1"/>
</dbReference>
<evidence type="ECO:0000313" key="6">
    <source>
        <dbReference type="EMBL" id="KAK9133661.1"/>
    </source>
</evidence>
<name>A0AAP0PAJ1_9MAGN</name>
<evidence type="ECO:0000259" key="4">
    <source>
        <dbReference type="Pfam" id="PF01397"/>
    </source>
</evidence>
<gene>
    <name evidence="6" type="ORF">Scep_013189</name>
</gene>
<dbReference type="GO" id="GO:0010333">
    <property type="term" value="F:terpene synthase activity"/>
    <property type="evidence" value="ECO:0007669"/>
    <property type="project" value="InterPro"/>
</dbReference>
<dbReference type="InterPro" id="IPR036965">
    <property type="entry name" value="Terpene_synth_N_sf"/>
</dbReference>
<dbReference type="CDD" id="cd00684">
    <property type="entry name" value="Terpene_cyclase_plant_C1"/>
    <property type="match status" value="1"/>
</dbReference>
<comment type="caution">
    <text evidence="6">The sequence shown here is derived from an EMBL/GenBank/DDBJ whole genome shotgun (WGS) entry which is preliminary data.</text>
</comment>
<dbReference type="Proteomes" id="UP001419268">
    <property type="component" value="Unassembled WGS sequence"/>
</dbReference>
<dbReference type="InterPro" id="IPR034741">
    <property type="entry name" value="Terpene_cyclase-like_1_C"/>
</dbReference>
<dbReference type="AlphaFoldDB" id="A0AAP0PAJ1"/>
<keyword evidence="1" id="KW-0479">Metal-binding</keyword>
<dbReference type="InterPro" id="IPR005630">
    <property type="entry name" value="Terpene_synthase_metal-bd"/>
</dbReference>
<dbReference type="Pfam" id="PF01397">
    <property type="entry name" value="Terpene_synth"/>
    <property type="match status" value="1"/>
</dbReference>
<dbReference type="FunFam" id="1.10.600.10:FF:000007">
    <property type="entry name" value="Isoprene synthase, chloroplastic"/>
    <property type="match status" value="1"/>
</dbReference>
<dbReference type="Pfam" id="PF03936">
    <property type="entry name" value="Terpene_synth_C"/>
    <property type="match status" value="1"/>
</dbReference>
<dbReference type="Gene3D" id="1.10.600.10">
    <property type="entry name" value="Farnesyl Diphosphate Synthase"/>
    <property type="match status" value="1"/>
</dbReference>
<dbReference type="SFLD" id="SFLDG01019">
    <property type="entry name" value="Terpene_Cyclase_Like_1_C_Termi"/>
    <property type="match status" value="1"/>
</dbReference>
<evidence type="ECO:0000256" key="2">
    <source>
        <dbReference type="ARBA" id="ARBA00022842"/>
    </source>
</evidence>
<dbReference type="InterPro" id="IPR008930">
    <property type="entry name" value="Terpenoid_cyclase/PrenylTrfase"/>
</dbReference>
<evidence type="ECO:0000313" key="7">
    <source>
        <dbReference type="Proteomes" id="UP001419268"/>
    </source>
</evidence>
<dbReference type="GO" id="GO:0016102">
    <property type="term" value="P:diterpenoid biosynthetic process"/>
    <property type="evidence" value="ECO:0007669"/>
    <property type="project" value="InterPro"/>
</dbReference>
<keyword evidence="3" id="KW-0456">Lyase</keyword>
<proteinExistence type="predicted"/>
<keyword evidence="2" id="KW-0460">Magnesium</keyword>
<sequence>MEINEDQEIVRKFANFHPSVWKDYFLEYNCDIEALQACTKGVEKLKEVVRNSLKDVQNEPSTQLNLIDALQRLGIAYHFEIEIEEAMKHMHDQEIILSFLHDFNLHDLALCFRLLRNQGYKISSDIFREFKDEKGDFKSSLIDDLKGMLSLYEAAHIRIHGENVLEEALNFTTTNLTSMMTSSPSLSRSPLGRQIQHSLEQPIHKGMPRLEARRYISLYQENDAAWSDTVRTLAKSDFKLVQTLHRQELSDLSRWWKDLDFAKELPFARDRLVECYFWAVGAYFEPTYSVARVFLSKVITLTTIIDDTFDVYGMQEELLLFTDAIQRWDASSIDQLLGQTYKLLYRVILRVYQEMKEMMNKEGCSYQLDYAKEAMKDLVRAYFVEAKWDHEGYVPKLEEYLSNGLVSSACYMIPTTCLVGMGKIMPKEAFEWLRGVPKPLRASSMIGRLMNDVVSHKFEQMRGDVASAVECYMKEYGASEQEACYEINKMVEEAWKDVNEECFTRNTEIPRPLLMRLVNLTRMLHVIYKHEDSFTHSKTRLKENVALLFVDPVDP</sequence>
<dbReference type="PANTHER" id="PTHR31225:SF93">
    <property type="entry name" value="ALPHA-HUMULENE_(-)-(E)-BETA-CARYOPHYLLENE SYNTHASE"/>
    <property type="match status" value="1"/>
</dbReference>
<accession>A0AAP0PAJ1</accession>
<dbReference type="InterPro" id="IPR001906">
    <property type="entry name" value="Terpene_synth_N"/>
</dbReference>
<evidence type="ECO:0000259" key="5">
    <source>
        <dbReference type="Pfam" id="PF03936"/>
    </source>
</evidence>
<dbReference type="EMBL" id="JBBNAG010000005">
    <property type="protein sequence ID" value="KAK9133661.1"/>
    <property type="molecule type" value="Genomic_DNA"/>
</dbReference>
<dbReference type="Gene3D" id="1.50.10.130">
    <property type="entry name" value="Terpene synthase, N-terminal domain"/>
    <property type="match status" value="1"/>
</dbReference>
<feature type="domain" description="Terpene synthase metal-binding" evidence="5">
    <location>
        <begin position="257"/>
        <end position="497"/>
    </location>
</feature>
<evidence type="ECO:0000256" key="1">
    <source>
        <dbReference type="ARBA" id="ARBA00022723"/>
    </source>
</evidence>
<dbReference type="InterPro" id="IPR050148">
    <property type="entry name" value="Terpene_synthase-like"/>
</dbReference>
<dbReference type="SUPFAM" id="SSF48576">
    <property type="entry name" value="Terpenoid synthases"/>
    <property type="match status" value="1"/>
</dbReference>
<dbReference type="SFLD" id="SFLDS00005">
    <property type="entry name" value="Isoprenoid_Synthase_Type_I"/>
    <property type="match status" value="1"/>
</dbReference>
<dbReference type="GO" id="GO:0000287">
    <property type="term" value="F:magnesium ion binding"/>
    <property type="evidence" value="ECO:0007669"/>
    <property type="project" value="InterPro"/>
</dbReference>